<evidence type="ECO:0000256" key="13">
    <source>
        <dbReference type="PROSITE-ProRule" id="PRU00453"/>
    </source>
</evidence>
<feature type="region of interest" description="Disordered" evidence="14">
    <location>
        <begin position="1"/>
        <end position="32"/>
    </location>
</feature>
<dbReference type="ExpressionAtlas" id="A0A3L6FEK5">
    <property type="expression patterns" value="baseline and differential"/>
</dbReference>
<feature type="compositionally biased region" description="Low complexity" evidence="14">
    <location>
        <begin position="12"/>
        <end position="21"/>
    </location>
</feature>
<keyword evidence="5 13" id="KW-0863">Zinc-finger</keyword>
<evidence type="ECO:0000259" key="15">
    <source>
        <dbReference type="PROSITE" id="PS50157"/>
    </source>
</evidence>
<evidence type="ECO:0000256" key="7">
    <source>
        <dbReference type="ARBA" id="ARBA00022843"/>
    </source>
</evidence>
<comment type="function">
    <text evidence="8">Required for box C/D snoRNAs accumulation involved in snoRNA processing, snoRNA transport to the nucleolus and ribosome biogenesis.</text>
</comment>
<evidence type="ECO:0000313" key="17">
    <source>
        <dbReference type="EMBL" id="PWZ31622.1"/>
    </source>
</evidence>
<dbReference type="PROSITE" id="PS51083">
    <property type="entry name" value="ZF_HIT"/>
    <property type="match status" value="1"/>
</dbReference>
<sequence>MEDGLEEPPPAGSAAANASSTSGGGSGGSKGSPCEECGEQPWKYRCPGCGRLTCSLPCVQAHKRRTACTGKRPRTDPVPLARFDDNQLISDYNLLEEVKQAHDSAHRLIGGFGRNYGGRGSGGAQLPRWLFYLSKAAHRRGVKLCFLPRGMARREQNRSQHNYRKDCIFWTLEWKFNSTDVVLTDHGIDEHTTLLSLLEKHLIPGPWKDQLTQYRNTKLHDLKLFIQKCAKQSESPYRLLNIEEPLRPQLRGILVVEYPTINVFLPSDNCDFEMEKMVNRLPKDGKGPGSMTDEPPVEGSKFHEEEIEEGELSPETEIIDLKDHGTSNACKISPADVTSESKIVNNVDSSVLSYPGCQAQALHGQPKGLNQYSKISPNGTSGPAETKSRMEVCPLDMEKTRESGLSSEGRVVDLKGYGISYPVSTAEAGGAALSKIDTKATYPLVPSSTSIVVSDGATGPQLEHSQQNKRTPSSTPEALKRKSCMKVYPLDIDEGLFPEVPDLAFEQEMLDTYPELFENMDVDDFLSCDFAMVNRDEPVDATSGLPRDDLEEGEIPTL</sequence>
<feature type="compositionally biased region" description="Polar residues" evidence="14">
    <location>
        <begin position="463"/>
        <end position="476"/>
    </location>
</feature>
<feature type="domain" description="HIT-type" evidence="16">
    <location>
        <begin position="34"/>
        <end position="68"/>
    </location>
</feature>
<dbReference type="FunFam" id="3.30.60.190:FF:000001">
    <property type="entry name" value="box C/D snoRNA protein 1"/>
    <property type="match status" value="1"/>
</dbReference>
<dbReference type="SUPFAM" id="SSF144232">
    <property type="entry name" value="HIT/MYND zinc finger-like"/>
    <property type="match status" value="1"/>
</dbReference>
<evidence type="ECO:0000256" key="9">
    <source>
        <dbReference type="ARBA" id="ARBA00049654"/>
    </source>
</evidence>
<evidence type="ECO:0000259" key="16">
    <source>
        <dbReference type="PROSITE" id="PS51083"/>
    </source>
</evidence>
<dbReference type="AlphaFoldDB" id="A0A3L6FEK5"/>
<dbReference type="CDD" id="cd23023">
    <property type="entry name" value="zf-HIT_BCD1"/>
    <property type="match status" value="1"/>
</dbReference>
<keyword evidence="3" id="KW-0597">Phosphoprotein</keyword>
<evidence type="ECO:0000256" key="12">
    <source>
        <dbReference type="ARBA" id="ARBA00077531"/>
    </source>
</evidence>
<evidence type="ECO:0000256" key="10">
    <source>
        <dbReference type="ARBA" id="ARBA00061949"/>
    </source>
</evidence>
<dbReference type="GO" id="GO:0042254">
    <property type="term" value="P:ribosome biogenesis"/>
    <property type="evidence" value="ECO:0007669"/>
    <property type="project" value="UniProtKB-KW"/>
</dbReference>
<evidence type="ECO:0000256" key="14">
    <source>
        <dbReference type="SAM" id="MobiDB-lite"/>
    </source>
</evidence>
<dbReference type="InterPro" id="IPR051639">
    <property type="entry name" value="BCD1"/>
</dbReference>
<comment type="caution">
    <text evidence="17">The sequence shown here is derived from an EMBL/GenBank/DDBJ whole genome shotgun (WGS) entry which is preliminary data.</text>
</comment>
<feature type="domain" description="C2H2-type" evidence="15">
    <location>
        <begin position="44"/>
        <end position="73"/>
    </location>
</feature>
<dbReference type="Proteomes" id="UP000251960">
    <property type="component" value="Chromosome 3"/>
</dbReference>
<dbReference type="InterPro" id="IPR057721">
    <property type="entry name" value="BCD1_alpha/beta"/>
</dbReference>
<dbReference type="GO" id="GO:0008270">
    <property type="term" value="F:zinc ion binding"/>
    <property type="evidence" value="ECO:0007669"/>
    <property type="project" value="UniProtKB-UniRule"/>
</dbReference>
<evidence type="ECO:0000256" key="5">
    <source>
        <dbReference type="ARBA" id="ARBA00022771"/>
    </source>
</evidence>
<feature type="compositionally biased region" description="Acidic residues" evidence="14">
    <location>
        <begin position="549"/>
        <end position="558"/>
    </location>
</feature>
<dbReference type="OrthoDB" id="272357at2759"/>
<evidence type="ECO:0000256" key="3">
    <source>
        <dbReference type="ARBA" id="ARBA00022553"/>
    </source>
</evidence>
<dbReference type="PANTHER" id="PTHR13483">
    <property type="entry name" value="BOX C_D SNORNA PROTEIN 1-RELATED"/>
    <property type="match status" value="1"/>
</dbReference>
<keyword evidence="6" id="KW-0862">Zinc</keyword>
<evidence type="ECO:0000256" key="11">
    <source>
        <dbReference type="ARBA" id="ARBA00068630"/>
    </source>
</evidence>
<feature type="region of interest" description="Disordered" evidence="14">
    <location>
        <begin position="538"/>
        <end position="558"/>
    </location>
</feature>
<dbReference type="PANTHER" id="PTHR13483:SF3">
    <property type="entry name" value="BOX C_D SNORNA PROTEIN 1"/>
    <property type="match status" value="1"/>
</dbReference>
<dbReference type="SMR" id="A0A3L6FEK5"/>
<gene>
    <name evidence="17" type="primary">Znhit6</name>
    <name evidence="17" type="ORF">Zm00014a_021606</name>
</gene>
<evidence type="ECO:0000313" key="18">
    <source>
        <dbReference type="Proteomes" id="UP000251960"/>
    </source>
</evidence>
<keyword evidence="7" id="KW-0832">Ubl conjugation</keyword>
<evidence type="ECO:0000256" key="1">
    <source>
        <dbReference type="ARBA" id="ARBA00022499"/>
    </source>
</evidence>
<evidence type="ECO:0000256" key="2">
    <source>
        <dbReference type="ARBA" id="ARBA00022517"/>
    </source>
</evidence>
<evidence type="ECO:0000256" key="6">
    <source>
        <dbReference type="ARBA" id="ARBA00022833"/>
    </source>
</evidence>
<organism evidence="17 18">
    <name type="scientific">Zea mays</name>
    <name type="common">Maize</name>
    <dbReference type="NCBI Taxonomy" id="4577"/>
    <lineage>
        <taxon>Eukaryota</taxon>
        <taxon>Viridiplantae</taxon>
        <taxon>Streptophyta</taxon>
        <taxon>Embryophyta</taxon>
        <taxon>Tracheophyta</taxon>
        <taxon>Spermatophyta</taxon>
        <taxon>Magnoliopsida</taxon>
        <taxon>Liliopsida</taxon>
        <taxon>Poales</taxon>
        <taxon>Poaceae</taxon>
        <taxon>PACMAD clade</taxon>
        <taxon>Panicoideae</taxon>
        <taxon>Andropogonodae</taxon>
        <taxon>Andropogoneae</taxon>
        <taxon>Tripsacinae</taxon>
        <taxon>Zea</taxon>
    </lineage>
</organism>
<dbReference type="KEGG" id="zma:103650705"/>
<name>A0A3L6FEK5_MAIZE</name>
<protein>
    <recommendedName>
        <fullName evidence="11">Box C/D snoRNA protein 1</fullName>
    </recommendedName>
    <alternativeName>
        <fullName evidence="12">Zinc finger HIT domain-containing protein 6</fullName>
    </alternativeName>
</protein>
<evidence type="ECO:0000256" key="8">
    <source>
        <dbReference type="ARBA" id="ARBA00049598"/>
    </source>
</evidence>
<dbReference type="InterPro" id="IPR013087">
    <property type="entry name" value="Znf_C2H2_type"/>
</dbReference>
<comment type="similarity">
    <text evidence="9">Belongs to the BCD1 family.</text>
</comment>
<proteinExistence type="inferred from homology"/>
<dbReference type="Pfam" id="PF25790">
    <property type="entry name" value="BCD1"/>
    <property type="match status" value="1"/>
</dbReference>
<reference evidence="17 18" key="1">
    <citation type="journal article" date="2018" name="Nat. Genet.">
        <title>Extensive intraspecific gene order and gene structural variations between Mo17 and other maize genomes.</title>
        <authorList>
            <person name="Sun S."/>
            <person name="Zhou Y."/>
            <person name="Chen J."/>
            <person name="Shi J."/>
            <person name="Zhao H."/>
            <person name="Zhao H."/>
            <person name="Song W."/>
            <person name="Zhang M."/>
            <person name="Cui Y."/>
            <person name="Dong X."/>
            <person name="Liu H."/>
            <person name="Ma X."/>
            <person name="Jiao Y."/>
            <person name="Wang B."/>
            <person name="Wei X."/>
            <person name="Stein J.C."/>
            <person name="Glaubitz J.C."/>
            <person name="Lu F."/>
            <person name="Yu G."/>
            <person name="Liang C."/>
            <person name="Fengler K."/>
            <person name="Li B."/>
            <person name="Rafalski A."/>
            <person name="Schnable P.S."/>
            <person name="Ware D.H."/>
            <person name="Buckler E.S."/>
            <person name="Lai J."/>
        </authorList>
    </citation>
    <scope>NUCLEOTIDE SEQUENCE [LARGE SCALE GENOMIC DNA]</scope>
    <source>
        <strain evidence="18">cv. Missouri 17</strain>
        <tissue evidence="17">Seedling</tissue>
    </source>
</reference>
<keyword evidence="4" id="KW-0479">Metal-binding</keyword>
<evidence type="ECO:0000256" key="4">
    <source>
        <dbReference type="ARBA" id="ARBA00022723"/>
    </source>
</evidence>
<keyword evidence="1" id="KW-1017">Isopeptide bond</keyword>
<dbReference type="PROSITE" id="PS50157">
    <property type="entry name" value="ZINC_FINGER_C2H2_2"/>
    <property type="match status" value="1"/>
</dbReference>
<dbReference type="Gene3D" id="3.30.60.190">
    <property type="match status" value="1"/>
</dbReference>
<accession>A0A3L6FEK5</accession>
<dbReference type="Pfam" id="PF04438">
    <property type="entry name" value="zf-HIT"/>
    <property type="match status" value="1"/>
</dbReference>
<dbReference type="EMBL" id="NCVQ01000004">
    <property type="protein sequence ID" value="PWZ31622.1"/>
    <property type="molecule type" value="Genomic_DNA"/>
</dbReference>
<dbReference type="OMA" id="HNYRKDC"/>
<feature type="region of interest" description="Disordered" evidence="14">
    <location>
        <begin position="453"/>
        <end position="478"/>
    </location>
</feature>
<dbReference type="InterPro" id="IPR007529">
    <property type="entry name" value="Znf_HIT"/>
</dbReference>
<comment type="subunit">
    <text evidence="10">Interacts with FBL, SNU13, NOP58, NUFIP1, RUVBL1, RUVBL2 and TAF9. Interacts (via HIT-type zinc finger) with the RUVBL1/RUVBL2 complex in the presence of ADP.</text>
</comment>
<keyword evidence="2" id="KW-0690">Ribosome biogenesis</keyword>